<accession>A0A3B0BS38</accession>
<sequence>MRRKVKHTIAVCLVIMLGAGMLVYAASNGEASSGVPLDIVKNGEAKAVVLIATGADSGTVAAAGTLTDYVYKSTGARLPVMTEADLSASQHGYVRIFVGYIGTGGDPNASTELSGMNGDGFVIRPYGHTVAIVGPTPTGTEFGVYDFLERYVGVRWLLPGPDGEDVPARTQVTVPRTAIREEPAAISRQFFGLWTPEREKWARFNRMHETIAFHHNMNVLFDPKKFADHPEYYPGGKVPTHPFDWQPCFSNPATVTAAVYRINQYFDANPDKMYYSLGINDSKNFCEANPAHPSYPNKLNSIGKLDMSDIYYGWVNQVAAGVLQTKPDKYFGLLAYSSVYDPPSFALNSHVIPYITDDRMAWADPDLSASGSTAMATWAAKADKIGWYDYLYGTPYALPRVYPHLMKDNYAAGNSHHVVGHAAELYPNFGEGPKAWLAAKLQWNPNQNVDVLLDDWYTHAVGAAAAPYLKQYFDHWEQFWTTRVLPSNWFQAWKASVPGVRGRYEYLPFLDSDYMNLVTEQEIADSRSRLELAVAQAGTAQQVKRAQLLLRSFDYYEAAALGYPRESAIAAPADETQALELLDKAMEKVEWAQKQKDLLWQFESDPVLMQPHKPPEWDGIWSGMTSGAFNALSDWVLAEPPGGAVRLRLEQLATGSPVPGVADMAALLLAQARGVTNLAQNPSFESGATTAPPWYFWVENTASGVIQRTNAASRNGGYSLLASGVNPGGPVLQNVPLGPGKYGAVFHYYTPGGTQTKGSLQWMFNLKASGGATLAATQSNRVAVKYSSGQWTTALHIFEVKPSYGGKTVQYAQAVITLWNFAPGEQVYIDDVAIYKLNQ</sequence>
<evidence type="ECO:0000313" key="4">
    <source>
        <dbReference type="Proteomes" id="UP000282311"/>
    </source>
</evidence>
<dbReference type="AlphaFoldDB" id="A0A3B0BS38"/>
<dbReference type="InterPro" id="IPR029018">
    <property type="entry name" value="Hex-like_dom2"/>
</dbReference>
<gene>
    <name evidence="3" type="ORF">D7M11_26585</name>
</gene>
<dbReference type="InterPro" id="IPR032287">
    <property type="entry name" value="DUF4838"/>
</dbReference>
<evidence type="ECO:0000313" key="3">
    <source>
        <dbReference type="EMBL" id="RKN74847.1"/>
    </source>
</evidence>
<evidence type="ECO:0000256" key="2">
    <source>
        <dbReference type="SAM" id="SignalP"/>
    </source>
</evidence>
<dbReference type="Proteomes" id="UP000282311">
    <property type="component" value="Unassembled WGS sequence"/>
</dbReference>
<dbReference type="EMBL" id="RBAH01000024">
    <property type="protein sequence ID" value="RKN74847.1"/>
    <property type="molecule type" value="Genomic_DNA"/>
</dbReference>
<dbReference type="SUPFAM" id="SSF55545">
    <property type="entry name" value="beta-N-acetylhexosaminidase-like domain"/>
    <property type="match status" value="1"/>
</dbReference>
<dbReference type="PANTHER" id="PTHR47406">
    <property type="entry name" value="COAGULATION FACTOR 5/8 TYPE, C-TERMINAL"/>
    <property type="match status" value="1"/>
</dbReference>
<dbReference type="GO" id="GO:0005975">
    <property type="term" value="P:carbohydrate metabolic process"/>
    <property type="evidence" value="ECO:0007669"/>
    <property type="project" value="UniProtKB-ARBA"/>
</dbReference>
<dbReference type="PANTHER" id="PTHR47406:SF2">
    <property type="entry name" value="ALPHA GLUCURONIDASE N-TERMINAL DOMAIN-CONTAINING PROTEIN"/>
    <property type="match status" value="1"/>
</dbReference>
<dbReference type="GO" id="GO:0016787">
    <property type="term" value="F:hydrolase activity"/>
    <property type="evidence" value="ECO:0007669"/>
    <property type="project" value="UniProtKB-KW"/>
</dbReference>
<reference evidence="3 4" key="1">
    <citation type="journal article" date="2007" name="Int. J. Syst. Evol. Microbiol.">
        <title>Paenibacillus ginsengarvi sp. nov., isolated from soil from ginseng cultivation.</title>
        <authorList>
            <person name="Yoon M.H."/>
            <person name="Ten L.N."/>
            <person name="Im W.T."/>
        </authorList>
    </citation>
    <scope>NUCLEOTIDE SEQUENCE [LARGE SCALE GENOMIC DNA]</scope>
    <source>
        <strain evidence="3 4">KCTC 13059</strain>
    </source>
</reference>
<dbReference type="Gene3D" id="3.30.379.10">
    <property type="entry name" value="Chitobiase/beta-hexosaminidase domain 2-like"/>
    <property type="match status" value="1"/>
</dbReference>
<name>A0A3B0BS38_9BACL</name>
<keyword evidence="2" id="KW-0732">Signal</keyword>
<proteinExistence type="predicted"/>
<keyword evidence="4" id="KW-1185">Reference proteome</keyword>
<feature type="signal peptide" evidence="2">
    <location>
        <begin position="1"/>
        <end position="25"/>
    </location>
</feature>
<dbReference type="OrthoDB" id="1099022at2"/>
<feature type="chain" id="PRO_5017397727" evidence="2">
    <location>
        <begin position="26"/>
        <end position="839"/>
    </location>
</feature>
<comment type="caution">
    <text evidence="3">The sequence shown here is derived from an EMBL/GenBank/DDBJ whole genome shotgun (WGS) entry which is preliminary data.</text>
</comment>
<organism evidence="3 4">
    <name type="scientific">Paenibacillus ginsengarvi</name>
    <dbReference type="NCBI Taxonomy" id="400777"/>
    <lineage>
        <taxon>Bacteria</taxon>
        <taxon>Bacillati</taxon>
        <taxon>Bacillota</taxon>
        <taxon>Bacilli</taxon>
        <taxon>Bacillales</taxon>
        <taxon>Paenibacillaceae</taxon>
        <taxon>Paenibacillus</taxon>
    </lineage>
</organism>
<evidence type="ECO:0000256" key="1">
    <source>
        <dbReference type="ARBA" id="ARBA00022801"/>
    </source>
</evidence>
<protein>
    <submittedName>
        <fullName evidence="3">DUF4838 domain-containing protein</fullName>
    </submittedName>
</protein>
<dbReference type="RefSeq" id="WP_120750294.1">
    <property type="nucleotide sequence ID" value="NZ_RBAH01000024.1"/>
</dbReference>
<dbReference type="Gene3D" id="2.60.120.260">
    <property type="entry name" value="Galactose-binding domain-like"/>
    <property type="match status" value="1"/>
</dbReference>
<dbReference type="Pfam" id="PF16126">
    <property type="entry name" value="DUF4838"/>
    <property type="match status" value="1"/>
</dbReference>
<keyword evidence="1" id="KW-0378">Hydrolase</keyword>